<evidence type="ECO:0000256" key="1">
    <source>
        <dbReference type="SAM" id="MobiDB-lite"/>
    </source>
</evidence>
<protein>
    <recommendedName>
        <fullName evidence="3">S1-like domain-containing protein</fullName>
    </recommendedName>
</protein>
<evidence type="ECO:0000313" key="2">
    <source>
        <dbReference type="EMBL" id="QHT34799.1"/>
    </source>
</evidence>
<feature type="region of interest" description="Disordered" evidence="1">
    <location>
        <begin position="130"/>
        <end position="161"/>
    </location>
</feature>
<dbReference type="AlphaFoldDB" id="A0A6C0F2M7"/>
<dbReference type="EMBL" id="MN739010">
    <property type="protein sequence ID" value="QHT34799.1"/>
    <property type="molecule type" value="Genomic_DNA"/>
</dbReference>
<accession>A0A6C0F2M7</accession>
<dbReference type="InterPro" id="IPR012340">
    <property type="entry name" value="NA-bd_OB-fold"/>
</dbReference>
<name>A0A6C0F2M7_9ZZZZ</name>
<reference evidence="2" key="1">
    <citation type="journal article" date="2020" name="Nature">
        <title>Giant virus diversity and host interactions through global metagenomics.</title>
        <authorList>
            <person name="Schulz F."/>
            <person name="Roux S."/>
            <person name="Paez-Espino D."/>
            <person name="Jungbluth S."/>
            <person name="Walsh D.A."/>
            <person name="Denef V.J."/>
            <person name="McMahon K.D."/>
            <person name="Konstantinidis K.T."/>
            <person name="Eloe-Fadrosh E.A."/>
            <person name="Kyrpides N.C."/>
            <person name="Woyke T."/>
        </authorList>
    </citation>
    <scope>NUCLEOTIDE SEQUENCE</scope>
    <source>
        <strain evidence="2">GVMAG-M-3300009164-40</strain>
    </source>
</reference>
<evidence type="ECO:0008006" key="3">
    <source>
        <dbReference type="Google" id="ProtNLM"/>
    </source>
</evidence>
<proteinExistence type="predicted"/>
<feature type="compositionally biased region" description="Basic and acidic residues" evidence="1">
    <location>
        <begin position="130"/>
        <end position="153"/>
    </location>
</feature>
<sequence>MHPHGKKTFTNKSDPIVRNYIEDLRKDDTDHVHLARCLKRLGDGRVEVVYCIGEKGVIAQVIIPGRFRGRAKHSSFVDVGSYLLIGETGVSGPASLEMIALISDLQLETINKISPIDKRVLSKENDKEAIEAGKTNEDGFEFDRSAPVVEEKNQPVNIDDI</sequence>
<dbReference type="Gene3D" id="2.40.50.140">
    <property type="entry name" value="Nucleic acid-binding proteins"/>
    <property type="match status" value="1"/>
</dbReference>
<organism evidence="2">
    <name type="scientific">viral metagenome</name>
    <dbReference type="NCBI Taxonomy" id="1070528"/>
    <lineage>
        <taxon>unclassified sequences</taxon>
        <taxon>metagenomes</taxon>
        <taxon>organismal metagenomes</taxon>
    </lineage>
</organism>